<proteinExistence type="predicted"/>
<evidence type="ECO:0000313" key="1">
    <source>
        <dbReference type="EMBL" id="RRT82041.1"/>
    </source>
</evidence>
<dbReference type="InterPro" id="IPR027443">
    <property type="entry name" value="IPNS-like_sf"/>
</dbReference>
<organism evidence="1 2">
    <name type="scientific">Ensete ventricosum</name>
    <name type="common">Abyssinian banana</name>
    <name type="synonym">Musa ensete</name>
    <dbReference type="NCBI Taxonomy" id="4639"/>
    <lineage>
        <taxon>Eukaryota</taxon>
        <taxon>Viridiplantae</taxon>
        <taxon>Streptophyta</taxon>
        <taxon>Embryophyta</taxon>
        <taxon>Tracheophyta</taxon>
        <taxon>Spermatophyta</taxon>
        <taxon>Magnoliopsida</taxon>
        <taxon>Liliopsida</taxon>
        <taxon>Zingiberales</taxon>
        <taxon>Musaceae</taxon>
        <taxon>Ensete</taxon>
    </lineage>
</organism>
<dbReference type="AlphaFoldDB" id="A0A427B0L0"/>
<dbReference type="SUPFAM" id="SSF51197">
    <property type="entry name" value="Clavaminate synthase-like"/>
    <property type="match status" value="1"/>
</dbReference>
<sequence length="74" mass="8321">MLLNNSSTADLSRKIMRGIALALGGPPNAFEGDRAGDSFWVMRLLGYPVLSDIPEMQRTDTGWYCMERTRITVR</sequence>
<name>A0A427B0L0_ENSVE</name>
<gene>
    <name evidence="1" type="ORF">B296_00006676</name>
</gene>
<reference evidence="1 2" key="1">
    <citation type="journal article" date="2014" name="Agronomy (Basel)">
        <title>A Draft Genome Sequence for Ensete ventricosum, the Drought-Tolerant Tree Against Hunger.</title>
        <authorList>
            <person name="Harrison J."/>
            <person name="Moore K.A."/>
            <person name="Paszkiewicz K."/>
            <person name="Jones T."/>
            <person name="Grant M."/>
            <person name="Ambacheew D."/>
            <person name="Muzemil S."/>
            <person name="Studholme D.J."/>
        </authorList>
    </citation>
    <scope>NUCLEOTIDE SEQUENCE [LARGE SCALE GENOMIC DNA]</scope>
</reference>
<dbReference type="Gene3D" id="2.60.120.330">
    <property type="entry name" value="B-lactam Antibiotic, Isopenicillin N Synthase, Chain"/>
    <property type="match status" value="1"/>
</dbReference>
<dbReference type="Proteomes" id="UP000287651">
    <property type="component" value="Unassembled WGS sequence"/>
</dbReference>
<accession>A0A427B0L0</accession>
<comment type="caution">
    <text evidence="1">The sequence shown here is derived from an EMBL/GenBank/DDBJ whole genome shotgun (WGS) entry which is preliminary data.</text>
</comment>
<dbReference type="EMBL" id="AMZH03000771">
    <property type="protein sequence ID" value="RRT82041.1"/>
    <property type="molecule type" value="Genomic_DNA"/>
</dbReference>
<evidence type="ECO:0000313" key="2">
    <source>
        <dbReference type="Proteomes" id="UP000287651"/>
    </source>
</evidence>
<protein>
    <submittedName>
        <fullName evidence="1">Uncharacterized protein</fullName>
    </submittedName>
</protein>